<organism evidence="2 3">
    <name type="scientific">Arthrobacter oryzae</name>
    <dbReference type="NCBI Taxonomy" id="409290"/>
    <lineage>
        <taxon>Bacteria</taxon>
        <taxon>Bacillati</taxon>
        <taxon>Actinomycetota</taxon>
        <taxon>Actinomycetes</taxon>
        <taxon>Micrococcales</taxon>
        <taxon>Micrococcaceae</taxon>
        <taxon>Arthrobacter</taxon>
    </lineage>
</organism>
<dbReference type="Gene3D" id="1.10.260.40">
    <property type="entry name" value="lambda repressor-like DNA-binding domains"/>
    <property type="match status" value="1"/>
</dbReference>
<dbReference type="Pfam" id="PF01381">
    <property type="entry name" value="HTH_3"/>
    <property type="match status" value="1"/>
</dbReference>
<dbReference type="Proteomes" id="UP000276055">
    <property type="component" value="Unassembled WGS sequence"/>
</dbReference>
<dbReference type="OrthoDB" id="5521004at2"/>
<dbReference type="SMART" id="SM00530">
    <property type="entry name" value="HTH_XRE"/>
    <property type="match status" value="1"/>
</dbReference>
<accession>A0A495FL33</accession>
<proteinExistence type="predicted"/>
<dbReference type="InterPro" id="IPR010982">
    <property type="entry name" value="Lambda_DNA-bd_dom_sf"/>
</dbReference>
<reference evidence="2 3" key="1">
    <citation type="submission" date="2018-10" db="EMBL/GenBank/DDBJ databases">
        <title>Genomic Encyclopedia of Type Strains, Phase IV (KMG-IV): sequencing the most valuable type-strain genomes for metagenomic binning, comparative biology and taxonomic classification.</title>
        <authorList>
            <person name="Goeker M."/>
        </authorList>
    </citation>
    <scope>NUCLEOTIDE SEQUENCE [LARGE SCALE GENOMIC DNA]</scope>
    <source>
        <strain evidence="2 3">DSM 25586</strain>
    </source>
</reference>
<feature type="domain" description="HTH cro/C1-type" evidence="1">
    <location>
        <begin position="11"/>
        <end position="65"/>
    </location>
</feature>
<dbReference type="EMBL" id="RBIR01000001">
    <property type="protein sequence ID" value="RKR29933.1"/>
    <property type="molecule type" value="Genomic_DNA"/>
</dbReference>
<name>A0A495FL33_9MICC</name>
<dbReference type="CDD" id="cd00093">
    <property type="entry name" value="HTH_XRE"/>
    <property type="match status" value="1"/>
</dbReference>
<sequence>MDDALAVAAGIRHARKDAGLTQEDLAHLAGTSVRTVRAIETGAGNPSLLAVIAVSNVLGLHLAVQ</sequence>
<evidence type="ECO:0000313" key="3">
    <source>
        <dbReference type="Proteomes" id="UP000276055"/>
    </source>
</evidence>
<evidence type="ECO:0000313" key="2">
    <source>
        <dbReference type="EMBL" id="RKR29933.1"/>
    </source>
</evidence>
<dbReference type="SUPFAM" id="SSF47413">
    <property type="entry name" value="lambda repressor-like DNA-binding domains"/>
    <property type="match status" value="1"/>
</dbReference>
<keyword evidence="2" id="KW-0238">DNA-binding</keyword>
<dbReference type="InterPro" id="IPR001387">
    <property type="entry name" value="Cro/C1-type_HTH"/>
</dbReference>
<dbReference type="PROSITE" id="PS50943">
    <property type="entry name" value="HTH_CROC1"/>
    <property type="match status" value="1"/>
</dbReference>
<evidence type="ECO:0000259" key="1">
    <source>
        <dbReference type="PROSITE" id="PS50943"/>
    </source>
</evidence>
<protein>
    <submittedName>
        <fullName evidence="2">DNA-binding XRE family transcriptional regulator</fullName>
    </submittedName>
</protein>
<comment type="caution">
    <text evidence="2">The sequence shown here is derived from an EMBL/GenBank/DDBJ whole genome shotgun (WGS) entry which is preliminary data.</text>
</comment>
<dbReference type="GO" id="GO:0003677">
    <property type="term" value="F:DNA binding"/>
    <property type="evidence" value="ECO:0007669"/>
    <property type="project" value="UniProtKB-KW"/>
</dbReference>
<dbReference type="AlphaFoldDB" id="A0A495FL33"/>
<dbReference type="RefSeq" id="WP_120950068.1">
    <property type="nucleotide sequence ID" value="NZ_RBIR01000001.1"/>
</dbReference>
<gene>
    <name evidence="2" type="ORF">C8D78_0250</name>
</gene>